<dbReference type="Gene3D" id="1.25.40.10">
    <property type="entry name" value="Tetratricopeptide repeat domain"/>
    <property type="match status" value="1"/>
</dbReference>
<dbReference type="PANTHER" id="PTHR44395:SF1">
    <property type="entry name" value="PROTEIN O-MANNOSYL-TRANSFERASE TMTC3"/>
    <property type="match status" value="1"/>
</dbReference>
<protein>
    <submittedName>
        <fullName evidence="3">TPR repeat-containing protein</fullName>
    </submittedName>
</protein>
<keyword evidence="1" id="KW-0802">TPR repeat</keyword>
<dbReference type="AlphaFoldDB" id="A0A212J2I2"/>
<dbReference type="Pfam" id="PF13432">
    <property type="entry name" value="TPR_16"/>
    <property type="match status" value="1"/>
</dbReference>
<reference evidence="3" key="1">
    <citation type="submission" date="2016-04" db="EMBL/GenBank/DDBJ databases">
        <authorList>
            <person name="Evans L.H."/>
            <person name="Alamgir A."/>
            <person name="Owens N."/>
            <person name="Weber N.D."/>
            <person name="Virtaneva K."/>
            <person name="Barbian K."/>
            <person name="Babar A."/>
            <person name="Rosenke K."/>
        </authorList>
    </citation>
    <scope>NUCLEOTIDE SEQUENCE</scope>
    <source>
        <strain evidence="3">92-2</strain>
    </source>
</reference>
<evidence type="ECO:0000256" key="2">
    <source>
        <dbReference type="SAM" id="MobiDB-lite"/>
    </source>
</evidence>
<feature type="repeat" description="TPR" evidence="1">
    <location>
        <begin position="208"/>
        <end position="241"/>
    </location>
</feature>
<dbReference type="PROSITE" id="PS50005">
    <property type="entry name" value="TPR"/>
    <property type="match status" value="3"/>
</dbReference>
<feature type="region of interest" description="Disordered" evidence="2">
    <location>
        <begin position="1"/>
        <end position="26"/>
    </location>
</feature>
<name>A0A212J2I2_9BACT</name>
<dbReference type="SUPFAM" id="SSF48452">
    <property type="entry name" value="TPR-like"/>
    <property type="match status" value="1"/>
</dbReference>
<evidence type="ECO:0000256" key="1">
    <source>
        <dbReference type="PROSITE-ProRule" id="PRU00339"/>
    </source>
</evidence>
<dbReference type="RefSeq" id="WP_192111401.1">
    <property type="nucleotide sequence ID" value="NZ_CAKSVL010000005.1"/>
</dbReference>
<feature type="repeat" description="TPR" evidence="1">
    <location>
        <begin position="136"/>
        <end position="169"/>
    </location>
</feature>
<gene>
    <name evidence="3" type="ORF">KM92DES2_10436</name>
</gene>
<dbReference type="InterPro" id="IPR019734">
    <property type="entry name" value="TPR_rpt"/>
</dbReference>
<dbReference type="PANTHER" id="PTHR44395">
    <property type="match status" value="1"/>
</dbReference>
<dbReference type="Pfam" id="PF14559">
    <property type="entry name" value="TPR_19"/>
    <property type="match status" value="1"/>
</dbReference>
<evidence type="ECO:0000313" key="3">
    <source>
        <dbReference type="EMBL" id="SBV93692.1"/>
    </source>
</evidence>
<dbReference type="InterPro" id="IPR011990">
    <property type="entry name" value="TPR-like_helical_dom_sf"/>
</dbReference>
<dbReference type="EMBL" id="FLUP01000001">
    <property type="protein sequence ID" value="SBV93692.1"/>
    <property type="molecule type" value="Genomic_DNA"/>
</dbReference>
<dbReference type="SMART" id="SM00028">
    <property type="entry name" value="TPR"/>
    <property type="match status" value="3"/>
</dbReference>
<feature type="compositionally biased region" description="Polar residues" evidence="2">
    <location>
        <begin position="1"/>
        <end position="14"/>
    </location>
</feature>
<dbReference type="GO" id="GO:0000030">
    <property type="term" value="F:mannosyltransferase activity"/>
    <property type="evidence" value="ECO:0007669"/>
    <property type="project" value="TreeGrafter"/>
</dbReference>
<dbReference type="GO" id="GO:0035269">
    <property type="term" value="P:protein O-linked glycosylation via mannose"/>
    <property type="evidence" value="ECO:0007669"/>
    <property type="project" value="TreeGrafter"/>
</dbReference>
<organism evidence="3">
    <name type="scientific">uncultured Desulfovibrio sp</name>
    <dbReference type="NCBI Taxonomy" id="167968"/>
    <lineage>
        <taxon>Bacteria</taxon>
        <taxon>Pseudomonadati</taxon>
        <taxon>Thermodesulfobacteriota</taxon>
        <taxon>Desulfovibrionia</taxon>
        <taxon>Desulfovibrionales</taxon>
        <taxon>Desulfovibrionaceae</taxon>
        <taxon>Desulfovibrio</taxon>
        <taxon>environmental samples</taxon>
    </lineage>
</organism>
<feature type="repeat" description="TPR" evidence="1">
    <location>
        <begin position="174"/>
        <end position="207"/>
    </location>
</feature>
<sequence length="284" mass="32360">MAGQTPKSAQGDSHSNAKTDVRGVFSTQEVRRVGTGTTTRKTVQKTFWFIEQHGKEIDCQPLNTNYVPSGPKRKITLDELIAKFSPEPEFYLNSVFPKMQEMQRSIDNGDEHRENGENFAAEFEYTRALKVDEENVRANFGIGLTYLERGDNAKAQDIFQRLVKLEAAFEPEHKHLFNEFGINLRKSKMLQESFEYYQRALELSPTDENLYMNMARVLLELKDISQCVDYLLKALELAPRHETSLKFLAWLIQKQLVPADRIEGVRAALQAAQNGAAQKPKTAG</sequence>
<proteinExistence type="predicted"/>
<accession>A0A212J2I2</accession>